<gene>
    <name evidence="2" type="ORF">JQC93_11460</name>
</gene>
<dbReference type="InterPro" id="IPR025411">
    <property type="entry name" value="DUF4136"/>
</dbReference>
<dbReference type="EMBL" id="JAFEUM010000004">
    <property type="protein sequence ID" value="MBM7037020.1"/>
    <property type="molecule type" value="Genomic_DNA"/>
</dbReference>
<dbReference type="Pfam" id="PF13590">
    <property type="entry name" value="DUF4136"/>
    <property type="match status" value="1"/>
</dbReference>
<dbReference type="Gene3D" id="3.30.160.670">
    <property type="match status" value="1"/>
</dbReference>
<sequence length="195" mass="21360">MKASWLLFIGIVIGLSGCVTTTVEPEIPSLPIATITSGDLSFIPNNATRYAWHPQSGNNFLDDSYNEQSIDAHLLQSIRAKLAYKGYQEVLLSQNPDFLIGYGVAIESQLSDVALFAKTLLNTGINIDGSEEIEGVQVEKGTVLLALFSANPDMQSRWVAMSQGPVSPEYEENGLMQDRIESMLRYLNSMPDAAQ</sequence>
<protein>
    <submittedName>
        <fullName evidence="2">DUF4136 domain-containing protein</fullName>
    </submittedName>
</protein>
<feature type="domain" description="DUF4136" evidence="1">
    <location>
        <begin position="47"/>
        <end position="183"/>
    </location>
</feature>
<keyword evidence="3" id="KW-1185">Reference proteome</keyword>
<name>A0ABS2HHL6_9VIBR</name>
<dbReference type="PROSITE" id="PS51257">
    <property type="entry name" value="PROKAR_LIPOPROTEIN"/>
    <property type="match status" value="1"/>
</dbReference>
<evidence type="ECO:0000313" key="3">
    <source>
        <dbReference type="Proteomes" id="UP000809621"/>
    </source>
</evidence>
<reference evidence="2 3" key="1">
    <citation type="submission" date="2021-02" db="EMBL/GenBank/DDBJ databases">
        <authorList>
            <person name="Park J.-S."/>
        </authorList>
    </citation>
    <scope>NUCLEOTIDE SEQUENCE [LARGE SCALE GENOMIC DNA]</scope>
    <source>
        <strain evidence="2 3">188UL20-2</strain>
    </source>
</reference>
<proteinExistence type="predicted"/>
<dbReference type="Proteomes" id="UP000809621">
    <property type="component" value="Unassembled WGS sequence"/>
</dbReference>
<accession>A0ABS2HHL6</accession>
<evidence type="ECO:0000259" key="1">
    <source>
        <dbReference type="Pfam" id="PF13590"/>
    </source>
</evidence>
<organism evidence="2 3">
    <name type="scientific">Vibrio ulleungensis</name>
    <dbReference type="NCBI Taxonomy" id="2807619"/>
    <lineage>
        <taxon>Bacteria</taxon>
        <taxon>Pseudomonadati</taxon>
        <taxon>Pseudomonadota</taxon>
        <taxon>Gammaproteobacteria</taxon>
        <taxon>Vibrionales</taxon>
        <taxon>Vibrionaceae</taxon>
        <taxon>Vibrio</taxon>
    </lineage>
</organism>
<evidence type="ECO:0000313" key="2">
    <source>
        <dbReference type="EMBL" id="MBM7037020.1"/>
    </source>
</evidence>
<dbReference type="RefSeq" id="WP_205158576.1">
    <property type="nucleotide sequence ID" value="NZ_JAFEUM010000004.1"/>
</dbReference>
<comment type="caution">
    <text evidence="2">The sequence shown here is derived from an EMBL/GenBank/DDBJ whole genome shotgun (WGS) entry which is preliminary data.</text>
</comment>